<comment type="caution">
    <text evidence="10">The sequence shown here is derived from an EMBL/GenBank/DDBJ whole genome shotgun (WGS) entry which is preliminary data.</text>
</comment>
<keyword evidence="6 8" id="KW-0408">Iron</keyword>
<protein>
    <recommendedName>
        <fullName evidence="12">Cytochrome P450</fullName>
    </recommendedName>
</protein>
<proteinExistence type="inferred from homology"/>
<evidence type="ECO:0000256" key="9">
    <source>
        <dbReference type="RuleBase" id="RU000461"/>
    </source>
</evidence>
<dbReference type="FunFam" id="1.10.630.10:FF:000047">
    <property type="entry name" value="Cytochrome P450 monooxygenase"/>
    <property type="match status" value="1"/>
</dbReference>
<evidence type="ECO:0008006" key="12">
    <source>
        <dbReference type="Google" id="ProtNLM"/>
    </source>
</evidence>
<dbReference type="OrthoDB" id="1470350at2759"/>
<dbReference type="GO" id="GO:0016705">
    <property type="term" value="F:oxidoreductase activity, acting on paired donors, with incorporation or reduction of molecular oxygen"/>
    <property type="evidence" value="ECO:0007669"/>
    <property type="project" value="InterPro"/>
</dbReference>
<dbReference type="Gene3D" id="1.10.630.10">
    <property type="entry name" value="Cytochrome P450"/>
    <property type="match status" value="1"/>
</dbReference>
<dbReference type="PRINTS" id="PR00463">
    <property type="entry name" value="EP450I"/>
</dbReference>
<dbReference type="Proteomes" id="UP000664169">
    <property type="component" value="Unassembled WGS sequence"/>
</dbReference>
<dbReference type="PRINTS" id="PR00385">
    <property type="entry name" value="P450"/>
</dbReference>
<dbReference type="EMBL" id="CAJPDQ010000007">
    <property type="protein sequence ID" value="CAF9912002.1"/>
    <property type="molecule type" value="Genomic_DNA"/>
</dbReference>
<gene>
    <name evidence="10" type="ORF">GOMPHAMPRED_007520</name>
</gene>
<comment type="similarity">
    <text evidence="2 9">Belongs to the cytochrome P450 family.</text>
</comment>
<dbReference type="PANTHER" id="PTHR24305:SF199">
    <property type="entry name" value="P450, PUTATIVE (EUROFUNG)-RELATED"/>
    <property type="match status" value="1"/>
</dbReference>
<dbReference type="InterPro" id="IPR017972">
    <property type="entry name" value="Cyt_P450_CS"/>
</dbReference>
<dbReference type="AlphaFoldDB" id="A0A8H3EXC1"/>
<evidence type="ECO:0000256" key="4">
    <source>
        <dbReference type="ARBA" id="ARBA00022723"/>
    </source>
</evidence>
<dbReference type="InterPro" id="IPR001128">
    <property type="entry name" value="Cyt_P450"/>
</dbReference>
<accession>A0A8H3EXC1</accession>
<comment type="cofactor">
    <cofactor evidence="1 8">
        <name>heme</name>
        <dbReference type="ChEBI" id="CHEBI:30413"/>
    </cofactor>
</comment>
<evidence type="ECO:0000256" key="7">
    <source>
        <dbReference type="ARBA" id="ARBA00023033"/>
    </source>
</evidence>
<sequence>MAVALSQAILTLLAVFLIYPAYRAAYNIYLHPLRKFPGPKSWAASRLVFIRSLWAGDLVHDVERIHQIYGPVVRIAPDEVSFSQAEAWQDIYANKPGQAAFPKNPVWWSAQPGQPDSLITIKSDKEHSRMRRLLNHGFTETAVREQEDIVQSYVYKLVERLSILVKRKPEQAIDIVQWLNFTTFDIVGDLGFGESFDCLEKSQYHPWVALIFNHFKASAYVASIRFYPLIDKILMSLLPKSVMKIQRDHFQQVVDKVHRRMNFEVQRPDFMSHVIRHNGHQKDEHSMSVPEIEATFNIITVAGSETTATVLSGTLNYLTRNPESMNKLVTEIRTHFPQDTDLTFDKLRKLHYLNAVLNEGMRLCPPIPAGLPRIVPPGGGSVCGVGLPEGTNVSVHAWSLSRSPESFVRPLDFVPERWLNSARDTSSPYANDKLHAVQPFSLGPRHCIGKNLAWAEMRLILARLLWSFDITSIEAGGKSNPVWESQKTYMLVEKSPLCLKFRLRHSHA</sequence>
<dbReference type="InterPro" id="IPR050121">
    <property type="entry name" value="Cytochrome_P450_monoxygenase"/>
</dbReference>
<evidence type="ECO:0000256" key="8">
    <source>
        <dbReference type="PIRSR" id="PIRSR602401-1"/>
    </source>
</evidence>
<dbReference type="GO" id="GO:0005506">
    <property type="term" value="F:iron ion binding"/>
    <property type="evidence" value="ECO:0007669"/>
    <property type="project" value="InterPro"/>
</dbReference>
<evidence type="ECO:0000256" key="6">
    <source>
        <dbReference type="ARBA" id="ARBA00023004"/>
    </source>
</evidence>
<dbReference type="Pfam" id="PF00067">
    <property type="entry name" value="p450"/>
    <property type="match status" value="1"/>
</dbReference>
<organism evidence="10 11">
    <name type="scientific">Gomphillus americanus</name>
    <dbReference type="NCBI Taxonomy" id="1940652"/>
    <lineage>
        <taxon>Eukaryota</taxon>
        <taxon>Fungi</taxon>
        <taxon>Dikarya</taxon>
        <taxon>Ascomycota</taxon>
        <taxon>Pezizomycotina</taxon>
        <taxon>Lecanoromycetes</taxon>
        <taxon>OSLEUM clade</taxon>
        <taxon>Ostropomycetidae</taxon>
        <taxon>Ostropales</taxon>
        <taxon>Graphidaceae</taxon>
        <taxon>Gomphilloideae</taxon>
        <taxon>Gomphillus</taxon>
    </lineage>
</organism>
<feature type="binding site" description="axial binding residue" evidence="8">
    <location>
        <position position="447"/>
    </location>
    <ligand>
        <name>heme</name>
        <dbReference type="ChEBI" id="CHEBI:30413"/>
    </ligand>
    <ligandPart>
        <name>Fe</name>
        <dbReference type="ChEBI" id="CHEBI:18248"/>
    </ligandPart>
</feature>
<keyword evidence="3 8" id="KW-0349">Heme</keyword>
<dbReference type="SUPFAM" id="SSF48264">
    <property type="entry name" value="Cytochrome P450"/>
    <property type="match status" value="1"/>
</dbReference>
<evidence type="ECO:0000256" key="1">
    <source>
        <dbReference type="ARBA" id="ARBA00001971"/>
    </source>
</evidence>
<evidence type="ECO:0000313" key="10">
    <source>
        <dbReference type="EMBL" id="CAF9912002.1"/>
    </source>
</evidence>
<evidence type="ECO:0000256" key="3">
    <source>
        <dbReference type="ARBA" id="ARBA00022617"/>
    </source>
</evidence>
<dbReference type="GO" id="GO:0020037">
    <property type="term" value="F:heme binding"/>
    <property type="evidence" value="ECO:0007669"/>
    <property type="project" value="InterPro"/>
</dbReference>
<dbReference type="PANTHER" id="PTHR24305">
    <property type="entry name" value="CYTOCHROME P450"/>
    <property type="match status" value="1"/>
</dbReference>
<dbReference type="InterPro" id="IPR002401">
    <property type="entry name" value="Cyt_P450_E_grp-I"/>
</dbReference>
<evidence type="ECO:0000313" key="11">
    <source>
        <dbReference type="Proteomes" id="UP000664169"/>
    </source>
</evidence>
<name>A0A8H3EXC1_9LECA</name>
<evidence type="ECO:0000256" key="5">
    <source>
        <dbReference type="ARBA" id="ARBA00023002"/>
    </source>
</evidence>
<keyword evidence="4 8" id="KW-0479">Metal-binding</keyword>
<dbReference type="InterPro" id="IPR036396">
    <property type="entry name" value="Cyt_P450_sf"/>
</dbReference>
<dbReference type="CDD" id="cd11058">
    <property type="entry name" value="CYP60B-like"/>
    <property type="match status" value="1"/>
</dbReference>
<reference evidence="10" key="1">
    <citation type="submission" date="2021-03" db="EMBL/GenBank/DDBJ databases">
        <authorList>
            <person name="Tagirdzhanova G."/>
        </authorList>
    </citation>
    <scope>NUCLEOTIDE SEQUENCE</scope>
</reference>
<dbReference type="PROSITE" id="PS00086">
    <property type="entry name" value="CYTOCHROME_P450"/>
    <property type="match status" value="1"/>
</dbReference>
<keyword evidence="7 9" id="KW-0503">Monooxygenase</keyword>
<dbReference type="GO" id="GO:0009403">
    <property type="term" value="P:toxin biosynthetic process"/>
    <property type="evidence" value="ECO:0007669"/>
    <property type="project" value="UniProtKB-ARBA"/>
</dbReference>
<keyword evidence="11" id="KW-1185">Reference proteome</keyword>
<keyword evidence="5 9" id="KW-0560">Oxidoreductase</keyword>
<dbReference type="GO" id="GO:0004497">
    <property type="term" value="F:monooxygenase activity"/>
    <property type="evidence" value="ECO:0007669"/>
    <property type="project" value="UniProtKB-KW"/>
</dbReference>
<evidence type="ECO:0000256" key="2">
    <source>
        <dbReference type="ARBA" id="ARBA00010617"/>
    </source>
</evidence>